<dbReference type="InterPro" id="IPR036873">
    <property type="entry name" value="Rhodanese-like_dom_sf"/>
</dbReference>
<organism evidence="2 3">
    <name type="scientific">Sitophilus oryzae</name>
    <name type="common">Rice weevil</name>
    <name type="synonym">Curculio oryzae</name>
    <dbReference type="NCBI Taxonomy" id="7048"/>
    <lineage>
        <taxon>Eukaryota</taxon>
        <taxon>Metazoa</taxon>
        <taxon>Ecdysozoa</taxon>
        <taxon>Arthropoda</taxon>
        <taxon>Hexapoda</taxon>
        <taxon>Insecta</taxon>
        <taxon>Pterygota</taxon>
        <taxon>Neoptera</taxon>
        <taxon>Endopterygota</taxon>
        <taxon>Coleoptera</taxon>
        <taxon>Polyphaga</taxon>
        <taxon>Cucujiformia</taxon>
        <taxon>Curculionidae</taxon>
        <taxon>Dryophthorinae</taxon>
        <taxon>Sitophilus</taxon>
    </lineage>
</organism>
<dbReference type="InterPro" id="IPR001763">
    <property type="entry name" value="Rhodanese-like_dom"/>
</dbReference>
<dbReference type="GeneID" id="115884565"/>
<dbReference type="KEGG" id="soy:115884565"/>
<dbReference type="Proteomes" id="UP000504635">
    <property type="component" value="Unplaced"/>
</dbReference>
<evidence type="ECO:0000313" key="3">
    <source>
        <dbReference type="RefSeq" id="XP_030759045.1"/>
    </source>
</evidence>
<proteinExistence type="predicted"/>
<evidence type="ECO:0000313" key="2">
    <source>
        <dbReference type="Proteomes" id="UP000504635"/>
    </source>
</evidence>
<dbReference type="InParanoid" id="A0A6J2Y7V0"/>
<dbReference type="Pfam" id="PF00581">
    <property type="entry name" value="Rhodanese"/>
    <property type="match status" value="1"/>
</dbReference>
<evidence type="ECO:0000259" key="1">
    <source>
        <dbReference type="PROSITE" id="PS50206"/>
    </source>
</evidence>
<accession>A0A6J2Y7V0</accession>
<dbReference type="PANTHER" id="PTHR44086">
    <property type="entry name" value="THIOSULFATE SULFURTRANSFERASE RDL2, MITOCHONDRIAL-RELATED"/>
    <property type="match status" value="1"/>
</dbReference>
<reference evidence="3" key="1">
    <citation type="submission" date="2025-08" db="UniProtKB">
        <authorList>
            <consortium name="RefSeq"/>
        </authorList>
    </citation>
    <scope>IDENTIFICATION</scope>
    <source>
        <tissue evidence="3">Gonads</tissue>
    </source>
</reference>
<dbReference type="Gene3D" id="3.40.250.10">
    <property type="entry name" value="Rhodanese-like domain"/>
    <property type="match status" value="1"/>
</dbReference>
<dbReference type="AlphaFoldDB" id="A0A6J2Y7V0"/>
<dbReference type="PROSITE" id="PS50206">
    <property type="entry name" value="RHODANESE_3"/>
    <property type="match status" value="1"/>
</dbReference>
<keyword evidence="2" id="KW-1185">Reference proteome</keyword>
<dbReference type="FunCoup" id="A0A6J2Y7V0">
    <property type="interactions" value="128"/>
</dbReference>
<gene>
    <name evidence="3" type="primary">LOC115884565</name>
</gene>
<name>A0A6J2Y7V0_SITOR</name>
<dbReference type="PANTHER" id="PTHR44086:SF10">
    <property type="entry name" value="THIOSULFATE SULFURTRANSFERASE_RHODANESE-LIKE DOMAIN-CONTAINING PROTEIN 3"/>
    <property type="match status" value="1"/>
</dbReference>
<dbReference type="SMART" id="SM00450">
    <property type="entry name" value="RHOD"/>
    <property type="match status" value="1"/>
</dbReference>
<dbReference type="OrthoDB" id="566238at2759"/>
<protein>
    <submittedName>
        <fullName evidence="3">Thiosulfate sulfurtransferase/rhodanese-like domain-containing protein 3</fullName>
    </submittedName>
</protein>
<dbReference type="SUPFAM" id="SSF52821">
    <property type="entry name" value="Rhodanese/Cell cycle control phosphatase"/>
    <property type="match status" value="1"/>
</dbReference>
<dbReference type="RefSeq" id="XP_030759045.1">
    <property type="nucleotide sequence ID" value="XM_030903185.1"/>
</dbReference>
<feature type="domain" description="Rhodanese" evidence="1">
    <location>
        <begin position="63"/>
        <end position="162"/>
    </location>
</feature>
<sequence length="163" mass="18641">MNSRIVFLSRSFLRSTLRVNYVFRNEYKSKGPNYFAPLYIQHHWFSTNKGQTVSFEEVKQNSVNKGVLIIDVREPTELIEHGVIPGSINIPLGEVEQVLRDTSDKDFHKKYGVPKPTTSSPIIFSCMKGARSEKAQNLALQLGYKESKNYLGGWNDWAEKSVK</sequence>